<dbReference type="Pfam" id="PF13878">
    <property type="entry name" value="zf-C2H2_3"/>
    <property type="match status" value="1"/>
</dbReference>
<dbReference type="Pfam" id="PF13880">
    <property type="entry name" value="Acetyltransf_13"/>
    <property type="match status" value="1"/>
</dbReference>
<feature type="domain" description="N-acetyltransferase ESCO zinc-finger" evidence="10">
    <location>
        <begin position="62"/>
        <end position="101"/>
    </location>
</feature>
<proteinExistence type="inferred from homology"/>
<organism evidence="12 13">
    <name type="scientific">Orchesella dallaii</name>
    <dbReference type="NCBI Taxonomy" id="48710"/>
    <lineage>
        <taxon>Eukaryota</taxon>
        <taxon>Metazoa</taxon>
        <taxon>Ecdysozoa</taxon>
        <taxon>Arthropoda</taxon>
        <taxon>Hexapoda</taxon>
        <taxon>Collembola</taxon>
        <taxon>Entomobryomorpha</taxon>
        <taxon>Entomobryoidea</taxon>
        <taxon>Orchesellidae</taxon>
        <taxon>Orchesellinae</taxon>
        <taxon>Orchesella</taxon>
    </lineage>
</organism>
<evidence type="ECO:0000256" key="5">
    <source>
        <dbReference type="ARBA" id="ARBA00022771"/>
    </source>
</evidence>
<evidence type="ECO:0000313" key="13">
    <source>
        <dbReference type="Proteomes" id="UP001642540"/>
    </source>
</evidence>
<dbReference type="Proteomes" id="UP001642540">
    <property type="component" value="Unassembled WGS sequence"/>
</dbReference>
<keyword evidence="7" id="KW-0539">Nucleus</keyword>
<reference evidence="12 13" key="1">
    <citation type="submission" date="2024-08" db="EMBL/GenBank/DDBJ databases">
        <authorList>
            <person name="Cucini C."/>
            <person name="Frati F."/>
        </authorList>
    </citation>
    <scope>NUCLEOTIDE SEQUENCE [LARGE SCALE GENOMIC DNA]</scope>
</reference>
<comment type="subcellular location">
    <subcellularLocation>
        <location evidence="1">Nucleus</location>
    </subcellularLocation>
</comment>
<keyword evidence="3" id="KW-0808">Transferase</keyword>
<dbReference type="EMBL" id="CAXLJM020000072">
    <property type="protein sequence ID" value="CAL8127425.1"/>
    <property type="molecule type" value="Genomic_DNA"/>
</dbReference>
<evidence type="ECO:0000256" key="6">
    <source>
        <dbReference type="ARBA" id="ARBA00022833"/>
    </source>
</evidence>
<keyword evidence="5" id="KW-0863">Zinc-finger</keyword>
<keyword evidence="13" id="KW-1185">Reference proteome</keyword>
<evidence type="ECO:0000259" key="10">
    <source>
        <dbReference type="Pfam" id="PF13878"/>
    </source>
</evidence>
<evidence type="ECO:0000259" key="11">
    <source>
        <dbReference type="Pfam" id="PF13880"/>
    </source>
</evidence>
<evidence type="ECO:0000313" key="12">
    <source>
        <dbReference type="EMBL" id="CAL8127425.1"/>
    </source>
</evidence>
<evidence type="ECO:0000256" key="3">
    <source>
        <dbReference type="ARBA" id="ARBA00022679"/>
    </source>
</evidence>
<dbReference type="InterPro" id="IPR028009">
    <property type="entry name" value="ESCO_Acetyltransf_dom"/>
</dbReference>
<protein>
    <recommendedName>
        <fullName evidence="14">N-acetyltransferase ESCO2</fullName>
    </recommendedName>
</protein>
<evidence type="ECO:0000256" key="9">
    <source>
        <dbReference type="ARBA" id="ARBA00023315"/>
    </source>
</evidence>
<gene>
    <name evidence="12" type="ORF">ODALV1_LOCUS21831</name>
</gene>
<evidence type="ECO:0008006" key="14">
    <source>
        <dbReference type="Google" id="ProtNLM"/>
    </source>
</evidence>
<name>A0ABP1RGD4_9HEXA</name>
<comment type="similarity">
    <text evidence="2">Belongs to the acetyltransferase family. ECO subfamily.</text>
</comment>
<feature type="domain" description="N-acetyltransferase ESCO acetyl-transferase" evidence="11">
    <location>
        <begin position="219"/>
        <end position="281"/>
    </location>
</feature>
<evidence type="ECO:0000256" key="4">
    <source>
        <dbReference type="ARBA" id="ARBA00022723"/>
    </source>
</evidence>
<accession>A0ABP1RGD4</accession>
<keyword evidence="8" id="KW-0131">Cell cycle</keyword>
<keyword evidence="4" id="KW-0479">Metal-binding</keyword>
<dbReference type="PANTHER" id="PTHR45884">
    <property type="entry name" value="N-ACETYLTRANSFERASE ECO"/>
    <property type="match status" value="1"/>
</dbReference>
<keyword evidence="9" id="KW-0012">Acyltransferase</keyword>
<sequence>MGDAGQHVKKFFPIFDKTFRPRKPDPLQEIQHTLQKCQTQQHHDAKRRKCLLGKKETPGLTQMILDAGQKEIGPVFCDECGLLYSPGDIEDEKEHRKAHSRLENLFCIRLWKNANIVQEFPTEASMIVQIECSTQSKRVLNTLKDFLSWLDSELGAEYEPCGTQSSEKILLYIFRTKRKNVFRVLGCCVVETLEQDKIAARSIDSSNHPRETEFVQKRLLLGITRLWTDAAFRNRHIASRMCECIRFNCGIPGIIMSKDQIGILEPSEDGKAFMMKFTNNTGLQYSYLS</sequence>
<dbReference type="InterPro" id="IPR028005">
    <property type="entry name" value="AcTrfase_ESCO_Znf_dom"/>
</dbReference>
<evidence type="ECO:0000256" key="2">
    <source>
        <dbReference type="ARBA" id="ARBA00005816"/>
    </source>
</evidence>
<evidence type="ECO:0000256" key="7">
    <source>
        <dbReference type="ARBA" id="ARBA00023242"/>
    </source>
</evidence>
<evidence type="ECO:0000256" key="1">
    <source>
        <dbReference type="ARBA" id="ARBA00004123"/>
    </source>
</evidence>
<evidence type="ECO:0000256" key="8">
    <source>
        <dbReference type="ARBA" id="ARBA00023306"/>
    </source>
</evidence>
<comment type="caution">
    <text evidence="12">The sequence shown here is derived from an EMBL/GenBank/DDBJ whole genome shotgun (WGS) entry which is preliminary data.</text>
</comment>
<dbReference type="PANTHER" id="PTHR45884:SF2">
    <property type="entry name" value="N-ACETYLTRANSFERASE ECO"/>
    <property type="match status" value="1"/>
</dbReference>
<keyword evidence="6" id="KW-0862">Zinc</keyword>